<dbReference type="EMBL" id="GEDV01002371">
    <property type="protein sequence ID" value="JAP86186.1"/>
    <property type="molecule type" value="Transcribed_RNA"/>
</dbReference>
<keyword evidence="1" id="KW-0479">Metal-binding</keyword>
<dbReference type="InterPro" id="IPR024079">
    <property type="entry name" value="MetalloPept_cat_dom_sf"/>
</dbReference>
<dbReference type="InterPro" id="IPR001590">
    <property type="entry name" value="Peptidase_M12B"/>
</dbReference>
<dbReference type="GO" id="GO:0046872">
    <property type="term" value="F:metal ion binding"/>
    <property type="evidence" value="ECO:0007669"/>
    <property type="project" value="UniProtKB-KW"/>
</dbReference>
<evidence type="ECO:0000256" key="1">
    <source>
        <dbReference type="PROSITE-ProRule" id="PRU00276"/>
    </source>
</evidence>
<reference evidence="3" key="1">
    <citation type="journal article" date="2016" name="Ticks Tick Borne Dis.">
        <title>De novo assembly and annotation of the salivary gland transcriptome of Rhipicephalus appendiculatus male and female ticks during blood feeding.</title>
        <authorList>
            <person name="de Castro M.H."/>
            <person name="de Klerk D."/>
            <person name="Pienaar R."/>
            <person name="Latif A.A."/>
            <person name="Rees D.J."/>
            <person name="Mans B.J."/>
        </authorList>
    </citation>
    <scope>NUCLEOTIDE SEQUENCE</scope>
    <source>
        <tissue evidence="3">Salivary glands</tissue>
    </source>
</reference>
<sequence>MGEDKADTYIGVRVTAHELGHLLGCPHDGEQYRFFSSKNCSNSDGYIMTYWSNSSRSMKFSECCNRAISALARSPFGDCLETKKRNSTNKQETRHYLTSWGGFDKEQSMPDRLS</sequence>
<feature type="binding site" evidence="1">
    <location>
        <position position="21"/>
    </location>
    <ligand>
        <name>Zn(2+)</name>
        <dbReference type="ChEBI" id="CHEBI:29105"/>
        <note>catalytic</note>
    </ligand>
</feature>
<feature type="binding site" evidence="1">
    <location>
        <position position="17"/>
    </location>
    <ligand>
        <name>Zn(2+)</name>
        <dbReference type="ChEBI" id="CHEBI:29105"/>
        <note>catalytic</note>
    </ligand>
</feature>
<dbReference type="Pfam" id="PF13688">
    <property type="entry name" value="Reprolysin_5"/>
    <property type="match status" value="1"/>
</dbReference>
<keyword evidence="1" id="KW-0862">Zinc</keyword>
<evidence type="ECO:0000259" key="2">
    <source>
        <dbReference type="PROSITE" id="PS50215"/>
    </source>
</evidence>
<feature type="active site" evidence="1">
    <location>
        <position position="18"/>
    </location>
</feature>
<organism evidence="3">
    <name type="scientific">Rhipicephalus appendiculatus</name>
    <name type="common">Brown ear tick</name>
    <dbReference type="NCBI Taxonomy" id="34631"/>
    <lineage>
        <taxon>Eukaryota</taxon>
        <taxon>Metazoa</taxon>
        <taxon>Ecdysozoa</taxon>
        <taxon>Arthropoda</taxon>
        <taxon>Chelicerata</taxon>
        <taxon>Arachnida</taxon>
        <taxon>Acari</taxon>
        <taxon>Parasitiformes</taxon>
        <taxon>Ixodida</taxon>
        <taxon>Ixodoidea</taxon>
        <taxon>Ixodidae</taxon>
        <taxon>Rhipicephalinae</taxon>
        <taxon>Rhipicephalus</taxon>
        <taxon>Rhipicephalus</taxon>
    </lineage>
</organism>
<proteinExistence type="predicted"/>
<protein>
    <submittedName>
        <fullName evidence="3">Reprolysin</fullName>
    </submittedName>
</protein>
<dbReference type="AlphaFoldDB" id="A0A131Z6Y8"/>
<accession>A0A131Z6Y8</accession>
<name>A0A131Z6Y8_RHIAP</name>
<dbReference type="SUPFAM" id="SSF55486">
    <property type="entry name" value="Metalloproteases ('zincins'), catalytic domain"/>
    <property type="match status" value="1"/>
</dbReference>
<evidence type="ECO:0000313" key="3">
    <source>
        <dbReference type="EMBL" id="JAP86186.1"/>
    </source>
</evidence>
<comment type="caution">
    <text evidence="1">Lacks conserved residue(s) required for the propagation of feature annotation.</text>
</comment>
<dbReference type="PROSITE" id="PS50215">
    <property type="entry name" value="ADAM_MEPRO"/>
    <property type="match status" value="1"/>
</dbReference>
<dbReference type="Gene3D" id="3.40.390.10">
    <property type="entry name" value="Collagenase (Catalytic Domain)"/>
    <property type="match status" value="1"/>
</dbReference>
<feature type="binding site" evidence="1">
    <location>
        <position position="27"/>
    </location>
    <ligand>
        <name>Zn(2+)</name>
        <dbReference type="ChEBI" id="CHEBI:29105"/>
        <note>catalytic</note>
    </ligand>
</feature>
<dbReference type="GO" id="GO:0004222">
    <property type="term" value="F:metalloendopeptidase activity"/>
    <property type="evidence" value="ECO:0007669"/>
    <property type="project" value="InterPro"/>
</dbReference>
<dbReference type="GO" id="GO:0006508">
    <property type="term" value="P:proteolysis"/>
    <property type="evidence" value="ECO:0007669"/>
    <property type="project" value="InterPro"/>
</dbReference>
<feature type="domain" description="Peptidase M12B" evidence="2">
    <location>
        <begin position="1"/>
        <end position="84"/>
    </location>
</feature>